<dbReference type="AlphaFoldDB" id="A0A5E4T9U7"/>
<keyword evidence="3" id="KW-1185">Reference proteome</keyword>
<dbReference type="InterPro" id="IPR050767">
    <property type="entry name" value="Sel1_AlgK"/>
</dbReference>
<dbReference type="PROSITE" id="PS51257">
    <property type="entry name" value="PROKAR_LIPOPROTEIN"/>
    <property type="match status" value="1"/>
</dbReference>
<sequence length="242" mass="25984">MDARHARCIARAIAASAFVSWVAMTGTGCAAYAANAAPAQGLTDQAVKHYETGQQDKALALFKQAAEQGNRLAQFDYAMMLLNGEGGAASPQEALQWLKRAAEAGMSQAQYVYGKMFDDGYVVGKSIPDANRWYEKAAKQGHTQAQAAIANEYFIGRGVPRDYRIAFEWYAKAAQGGDLPSQYIVASYYERGYGVVTPDLDQARVWYARAAAQGDVAARGKLDALNRQRASGNGAAAPAPGR</sequence>
<feature type="chain" id="PRO_5022810963" evidence="1">
    <location>
        <begin position="31"/>
        <end position="242"/>
    </location>
</feature>
<evidence type="ECO:0000313" key="2">
    <source>
        <dbReference type="EMBL" id="VVD84880.1"/>
    </source>
</evidence>
<evidence type="ECO:0000256" key="1">
    <source>
        <dbReference type="SAM" id="SignalP"/>
    </source>
</evidence>
<dbReference type="Pfam" id="PF08238">
    <property type="entry name" value="Sel1"/>
    <property type="match status" value="5"/>
</dbReference>
<dbReference type="OrthoDB" id="8912283at2"/>
<dbReference type="EMBL" id="CABPRZ010000004">
    <property type="protein sequence ID" value="VVD84880.1"/>
    <property type="molecule type" value="Genomic_DNA"/>
</dbReference>
<proteinExistence type="predicted"/>
<dbReference type="Gene3D" id="1.25.40.10">
    <property type="entry name" value="Tetratricopeptide repeat domain"/>
    <property type="match status" value="1"/>
</dbReference>
<dbReference type="SMART" id="SM00671">
    <property type="entry name" value="SEL1"/>
    <property type="match status" value="5"/>
</dbReference>
<dbReference type="Proteomes" id="UP000414233">
    <property type="component" value="Unassembled WGS sequence"/>
</dbReference>
<reference evidence="2 3" key="1">
    <citation type="submission" date="2019-08" db="EMBL/GenBank/DDBJ databases">
        <authorList>
            <person name="Peeters C."/>
        </authorList>
    </citation>
    <scope>NUCLEOTIDE SEQUENCE [LARGE SCALE GENOMIC DNA]</scope>
    <source>
        <strain evidence="2 3">LMG 30175</strain>
    </source>
</reference>
<dbReference type="RefSeq" id="WP_150696193.1">
    <property type="nucleotide sequence ID" value="NZ_CABPRZ010000004.1"/>
</dbReference>
<dbReference type="PANTHER" id="PTHR11102">
    <property type="entry name" value="SEL-1-LIKE PROTEIN"/>
    <property type="match status" value="1"/>
</dbReference>
<dbReference type="InterPro" id="IPR011990">
    <property type="entry name" value="TPR-like_helical_dom_sf"/>
</dbReference>
<gene>
    <name evidence="2" type="primary">esiB_1</name>
    <name evidence="2" type="ORF">PTE30175_01248</name>
</gene>
<evidence type="ECO:0000313" key="3">
    <source>
        <dbReference type="Proteomes" id="UP000414233"/>
    </source>
</evidence>
<protein>
    <submittedName>
        <fullName evidence="2">Secretory immunoglobulin A-binding protein EsiB</fullName>
    </submittedName>
</protein>
<dbReference type="PANTHER" id="PTHR11102:SF160">
    <property type="entry name" value="ERAD-ASSOCIATED E3 UBIQUITIN-PROTEIN LIGASE COMPONENT HRD3"/>
    <property type="match status" value="1"/>
</dbReference>
<feature type="signal peptide" evidence="1">
    <location>
        <begin position="1"/>
        <end position="30"/>
    </location>
</feature>
<dbReference type="InterPro" id="IPR006597">
    <property type="entry name" value="Sel1-like"/>
</dbReference>
<name>A0A5E4T9U7_9BURK</name>
<dbReference type="SUPFAM" id="SSF81901">
    <property type="entry name" value="HCP-like"/>
    <property type="match status" value="1"/>
</dbReference>
<organism evidence="2 3">
    <name type="scientific">Pandoraea terrae</name>
    <dbReference type="NCBI Taxonomy" id="1537710"/>
    <lineage>
        <taxon>Bacteria</taxon>
        <taxon>Pseudomonadati</taxon>
        <taxon>Pseudomonadota</taxon>
        <taxon>Betaproteobacteria</taxon>
        <taxon>Burkholderiales</taxon>
        <taxon>Burkholderiaceae</taxon>
        <taxon>Pandoraea</taxon>
    </lineage>
</organism>
<accession>A0A5E4T9U7</accession>
<keyword evidence="1" id="KW-0732">Signal</keyword>